<evidence type="ECO:0000256" key="7">
    <source>
        <dbReference type="ARBA" id="ARBA00019373"/>
    </source>
</evidence>
<dbReference type="EMBL" id="QPJU01000003">
    <property type="protein sequence ID" value="RCX10315.1"/>
    <property type="molecule type" value="Genomic_DNA"/>
</dbReference>
<dbReference type="PROSITE" id="PS01315">
    <property type="entry name" value="CDS"/>
    <property type="match status" value="1"/>
</dbReference>
<keyword evidence="8" id="KW-1003">Cell membrane</keyword>
<evidence type="ECO:0000313" key="21">
    <source>
        <dbReference type="Proteomes" id="UP000252174"/>
    </source>
</evidence>
<evidence type="ECO:0000313" key="20">
    <source>
        <dbReference type="EMBL" id="RCX10315.1"/>
    </source>
</evidence>
<evidence type="ECO:0000256" key="5">
    <source>
        <dbReference type="ARBA" id="ARBA00010185"/>
    </source>
</evidence>
<keyword evidence="15 19" id="KW-0472">Membrane</keyword>
<dbReference type="GO" id="GO:0004605">
    <property type="term" value="F:phosphatidate cytidylyltransferase activity"/>
    <property type="evidence" value="ECO:0007669"/>
    <property type="project" value="UniProtKB-EC"/>
</dbReference>
<accession>A0A369AMM8</accession>
<keyword evidence="13 19" id="KW-1133">Transmembrane helix</keyword>
<evidence type="ECO:0000256" key="4">
    <source>
        <dbReference type="ARBA" id="ARBA00005189"/>
    </source>
</evidence>
<evidence type="ECO:0000256" key="19">
    <source>
        <dbReference type="SAM" id="Phobius"/>
    </source>
</evidence>
<keyword evidence="21" id="KW-1185">Reference proteome</keyword>
<proteinExistence type="inferred from homology"/>
<keyword evidence="16" id="KW-0594">Phospholipid biosynthesis</keyword>
<evidence type="ECO:0000256" key="8">
    <source>
        <dbReference type="ARBA" id="ARBA00022475"/>
    </source>
</evidence>
<dbReference type="GO" id="GO:0005886">
    <property type="term" value="C:plasma membrane"/>
    <property type="evidence" value="ECO:0007669"/>
    <property type="project" value="UniProtKB-SubCell"/>
</dbReference>
<comment type="similarity">
    <text evidence="5 18">Belongs to the CDS family.</text>
</comment>
<evidence type="ECO:0000256" key="14">
    <source>
        <dbReference type="ARBA" id="ARBA00023098"/>
    </source>
</evidence>
<dbReference type="OrthoDB" id="9799199at2"/>
<dbReference type="Pfam" id="PF01148">
    <property type="entry name" value="CTP_transf_1"/>
    <property type="match status" value="1"/>
</dbReference>
<evidence type="ECO:0000256" key="1">
    <source>
        <dbReference type="ARBA" id="ARBA00001698"/>
    </source>
</evidence>
<keyword evidence="10 18" id="KW-0808">Transferase</keyword>
<keyword evidence="14" id="KW-0443">Lipid metabolism</keyword>
<comment type="caution">
    <text evidence="20">The sequence shown here is derived from an EMBL/GenBank/DDBJ whole genome shotgun (WGS) entry which is preliminary data.</text>
</comment>
<evidence type="ECO:0000256" key="3">
    <source>
        <dbReference type="ARBA" id="ARBA00005119"/>
    </source>
</evidence>
<keyword evidence="12 18" id="KW-0548">Nucleotidyltransferase</keyword>
<dbReference type="Proteomes" id="UP000252174">
    <property type="component" value="Unassembled WGS sequence"/>
</dbReference>
<feature type="transmembrane region" description="Helical" evidence="19">
    <location>
        <begin position="109"/>
        <end position="127"/>
    </location>
</feature>
<evidence type="ECO:0000256" key="16">
    <source>
        <dbReference type="ARBA" id="ARBA00023209"/>
    </source>
</evidence>
<evidence type="ECO:0000256" key="10">
    <source>
        <dbReference type="ARBA" id="ARBA00022679"/>
    </source>
</evidence>
<evidence type="ECO:0000256" key="17">
    <source>
        <dbReference type="ARBA" id="ARBA00023264"/>
    </source>
</evidence>
<feature type="transmembrane region" description="Helical" evidence="19">
    <location>
        <begin position="53"/>
        <end position="73"/>
    </location>
</feature>
<dbReference type="PANTHER" id="PTHR46382">
    <property type="entry name" value="PHOSPHATIDATE CYTIDYLYLTRANSFERASE"/>
    <property type="match status" value="1"/>
</dbReference>
<dbReference type="AlphaFoldDB" id="A0A369AMM8"/>
<feature type="transmembrane region" description="Helical" evidence="19">
    <location>
        <begin position="79"/>
        <end position="97"/>
    </location>
</feature>
<evidence type="ECO:0000256" key="6">
    <source>
        <dbReference type="ARBA" id="ARBA00012487"/>
    </source>
</evidence>
<feature type="transmembrane region" description="Helical" evidence="19">
    <location>
        <begin position="214"/>
        <end position="233"/>
    </location>
</feature>
<sequence length="285" mass="30596">MLRQRIITAIVLLAILLPALFYPTPLPLMCVVLALVAAGAWEWGRLNGLGQAAALALGGVCVLLCALTWWLGWVEQPLATLWLLAGLAWVLGGAWLLRAGVAQWQHIPQALRLLGGLLALWLAWLALVQARRMGVHFLLSVLVLVWVADIFAYFFGRALGHNKLAPTISPGKSWEGVWGGLLGVQLLAFGWAAADVHWQVQPPSFYGMVAAHGGWRWGLLAVVALFLGAMSVVGDLVESLVKRSAGVKDSSGLLPGHGGVLDRVDALLPTLPLAMMLARWLQGTP</sequence>
<comment type="catalytic activity">
    <reaction evidence="1 18">
        <text>a 1,2-diacyl-sn-glycero-3-phosphate + CTP + H(+) = a CDP-1,2-diacyl-sn-glycerol + diphosphate</text>
        <dbReference type="Rhea" id="RHEA:16229"/>
        <dbReference type="ChEBI" id="CHEBI:15378"/>
        <dbReference type="ChEBI" id="CHEBI:33019"/>
        <dbReference type="ChEBI" id="CHEBI:37563"/>
        <dbReference type="ChEBI" id="CHEBI:58332"/>
        <dbReference type="ChEBI" id="CHEBI:58608"/>
        <dbReference type="EC" id="2.7.7.41"/>
    </reaction>
</comment>
<keyword evidence="17" id="KW-1208">Phospholipid metabolism</keyword>
<evidence type="ECO:0000256" key="18">
    <source>
        <dbReference type="RuleBase" id="RU003938"/>
    </source>
</evidence>
<evidence type="ECO:0000256" key="2">
    <source>
        <dbReference type="ARBA" id="ARBA00004651"/>
    </source>
</evidence>
<comment type="pathway">
    <text evidence="4">Lipid metabolism.</text>
</comment>
<keyword evidence="9" id="KW-0444">Lipid biosynthesis</keyword>
<evidence type="ECO:0000256" key="13">
    <source>
        <dbReference type="ARBA" id="ARBA00022989"/>
    </source>
</evidence>
<evidence type="ECO:0000256" key="12">
    <source>
        <dbReference type="ARBA" id="ARBA00022695"/>
    </source>
</evidence>
<keyword evidence="11 18" id="KW-0812">Transmembrane</keyword>
<comment type="pathway">
    <text evidence="3 18">Phospholipid metabolism; CDP-diacylglycerol biosynthesis; CDP-diacylglycerol from sn-glycerol 3-phosphate: step 3/3.</text>
</comment>
<dbReference type="InterPro" id="IPR000374">
    <property type="entry name" value="PC_trans"/>
</dbReference>
<evidence type="ECO:0000256" key="11">
    <source>
        <dbReference type="ARBA" id="ARBA00022692"/>
    </source>
</evidence>
<dbReference type="PANTHER" id="PTHR46382:SF1">
    <property type="entry name" value="PHOSPHATIDATE CYTIDYLYLTRANSFERASE"/>
    <property type="match status" value="1"/>
</dbReference>
<reference evidence="20 21" key="1">
    <citation type="submission" date="2018-07" db="EMBL/GenBank/DDBJ databases">
        <title>Genomic Encyclopedia of Type Strains, Phase IV (KMG-IV): sequencing the most valuable type-strain genomes for metagenomic binning, comparative biology and taxonomic classification.</title>
        <authorList>
            <person name="Goeker M."/>
        </authorList>
    </citation>
    <scope>NUCLEOTIDE SEQUENCE [LARGE SCALE GENOMIC DNA]</scope>
    <source>
        <strain evidence="20 21">DSM 100911</strain>
    </source>
</reference>
<dbReference type="RefSeq" id="WP_114482992.1">
    <property type="nucleotide sequence ID" value="NZ_QPJU01000003.1"/>
</dbReference>
<evidence type="ECO:0000256" key="9">
    <source>
        <dbReference type="ARBA" id="ARBA00022516"/>
    </source>
</evidence>
<feature type="transmembrane region" description="Helical" evidence="19">
    <location>
        <begin position="176"/>
        <end position="194"/>
    </location>
</feature>
<evidence type="ECO:0000256" key="15">
    <source>
        <dbReference type="ARBA" id="ARBA00023136"/>
    </source>
</evidence>
<dbReference type="EC" id="2.7.7.41" evidence="6 18"/>
<name>A0A369AMM8_9BURK</name>
<feature type="transmembrane region" description="Helical" evidence="19">
    <location>
        <begin position="133"/>
        <end position="155"/>
    </location>
</feature>
<protein>
    <recommendedName>
        <fullName evidence="7 18">Phosphatidate cytidylyltransferase</fullName>
        <ecNumber evidence="6 18">2.7.7.41</ecNumber>
    </recommendedName>
</protein>
<dbReference type="GO" id="GO:0016024">
    <property type="term" value="P:CDP-diacylglycerol biosynthetic process"/>
    <property type="evidence" value="ECO:0007669"/>
    <property type="project" value="UniProtKB-UniPathway"/>
</dbReference>
<dbReference type="UniPathway" id="UPA00557">
    <property type="reaction ID" value="UER00614"/>
</dbReference>
<gene>
    <name evidence="20" type="ORF">DFR45_103302</name>
</gene>
<comment type="subcellular location">
    <subcellularLocation>
        <location evidence="2">Cell membrane</location>
        <topology evidence="2">Multi-pass membrane protein</topology>
    </subcellularLocation>
</comment>
<organism evidence="20 21">
    <name type="scientific">Extensimonas vulgaris</name>
    <dbReference type="NCBI Taxonomy" id="1031594"/>
    <lineage>
        <taxon>Bacteria</taxon>
        <taxon>Pseudomonadati</taxon>
        <taxon>Pseudomonadota</taxon>
        <taxon>Betaproteobacteria</taxon>
        <taxon>Burkholderiales</taxon>
        <taxon>Comamonadaceae</taxon>
        <taxon>Extensimonas</taxon>
    </lineage>
</organism>